<dbReference type="InterPro" id="IPR051409">
    <property type="entry name" value="Atypical_kinase_ADCK"/>
</dbReference>
<evidence type="ECO:0000256" key="1">
    <source>
        <dbReference type="ARBA" id="ARBA00009670"/>
    </source>
</evidence>
<dbReference type="InterPro" id="IPR004147">
    <property type="entry name" value="ABC1_dom"/>
</dbReference>
<gene>
    <name evidence="6" type="ORF">A3196_11600</name>
</gene>
<accession>A0A1E2URE9</accession>
<dbReference type="PANTHER" id="PTHR43851">
    <property type="match status" value="1"/>
</dbReference>
<protein>
    <recommendedName>
        <fullName evidence="5">ABC1 atypical kinase-like domain-containing protein</fullName>
    </recommendedName>
</protein>
<evidence type="ECO:0000313" key="7">
    <source>
        <dbReference type="Proteomes" id="UP000094849"/>
    </source>
</evidence>
<keyword evidence="2" id="KW-0808">Transferase</keyword>
<proteinExistence type="inferred from homology"/>
<evidence type="ECO:0000256" key="2">
    <source>
        <dbReference type="ARBA" id="ARBA00022679"/>
    </source>
</evidence>
<dbReference type="OrthoDB" id="9795390at2"/>
<keyword evidence="4" id="KW-0067">ATP-binding</keyword>
<dbReference type="CDD" id="cd13970">
    <property type="entry name" value="ABC1_ADCK3"/>
    <property type="match status" value="1"/>
</dbReference>
<organism evidence="6 7">
    <name type="scientific">Candidatus Thiodiazotropha endoloripes</name>
    <dbReference type="NCBI Taxonomy" id="1818881"/>
    <lineage>
        <taxon>Bacteria</taxon>
        <taxon>Pseudomonadati</taxon>
        <taxon>Pseudomonadota</taxon>
        <taxon>Gammaproteobacteria</taxon>
        <taxon>Chromatiales</taxon>
        <taxon>Sedimenticolaceae</taxon>
        <taxon>Candidatus Thiodiazotropha</taxon>
    </lineage>
</organism>
<dbReference type="GO" id="GO:0006744">
    <property type="term" value="P:ubiquinone biosynthetic process"/>
    <property type="evidence" value="ECO:0007669"/>
    <property type="project" value="TreeGrafter"/>
</dbReference>
<dbReference type="EMBL" id="LVJZ01000003">
    <property type="protein sequence ID" value="ODB97348.1"/>
    <property type="molecule type" value="Genomic_DNA"/>
</dbReference>
<comment type="similarity">
    <text evidence="1">Belongs to the protein kinase superfamily. ADCK protein kinase family.</text>
</comment>
<comment type="caution">
    <text evidence="6">The sequence shown here is derived from an EMBL/GenBank/DDBJ whole genome shotgun (WGS) entry which is preliminary data.</text>
</comment>
<dbReference type="GO" id="GO:0016740">
    <property type="term" value="F:transferase activity"/>
    <property type="evidence" value="ECO:0007669"/>
    <property type="project" value="UniProtKB-KW"/>
</dbReference>
<name>A0A1E2URE9_9GAMM</name>
<dbReference type="InterPro" id="IPR034646">
    <property type="entry name" value="ADCK3_dom"/>
</dbReference>
<sequence length="442" mass="49969">MAQESNYKTTQSHLPESRTSRLLKLGQLASSVAGGAVTEGFKRILSGRDKSAPSLLLIPENANRLAEHLAELRGAAMKLGQMISMESGDLLPAEFSKILERLREDAHHMPLGQVAMVLDSNWGKLWERQFKRFHFTPIAAASIGQVHEATTKQGEHLAIKIQYPGIRNSIDSDVDNVATLLRLFRLIPKELDLSTLLAETKIQLHKEADYLNEAANTIEFKKRIKSIKGFRIPSTDLDRSTHEVLVMEYLPGRPLDQLASDPELVRRSVAERLVRLALHETFCWGTVQTDPNFANYRYDSQSDLLGLLDFGAIQFYEQHRTQAFNHLLQAALEGDTKQMELAAVDVGYLDEQAPDRYKTAVIELLKCVTEPIRISGEYDFANSDLMNRMSEQAIELRLNQKYWHLPPHDVLLLHRKLAGLYLACVRLKTKLNVRALAVELTI</sequence>
<dbReference type="SUPFAM" id="SSF56112">
    <property type="entry name" value="Protein kinase-like (PK-like)"/>
    <property type="match status" value="1"/>
</dbReference>
<dbReference type="RefSeq" id="WP_069005120.1">
    <property type="nucleotide sequence ID" value="NZ_LVJW01000003.1"/>
</dbReference>
<feature type="domain" description="ABC1 atypical kinase-like" evidence="5">
    <location>
        <begin position="101"/>
        <end position="339"/>
    </location>
</feature>
<dbReference type="Proteomes" id="UP000094849">
    <property type="component" value="Unassembled WGS sequence"/>
</dbReference>
<reference evidence="6 7" key="1">
    <citation type="submission" date="2016-03" db="EMBL/GenBank/DDBJ databases">
        <title>Chemosynthetic sulphur-oxidizing symbionts of marine invertebrate animals are capable of nitrogen fixation.</title>
        <authorList>
            <person name="Petersen J.M."/>
            <person name="Kemper A."/>
            <person name="Gruber-Vodicka H."/>
            <person name="Cardini U."/>
            <person name="Geest Mvander."/>
            <person name="Kleiner M."/>
            <person name="Bulgheresi S."/>
            <person name="Fussmann M."/>
            <person name="Herbold C."/>
            <person name="Seah B.K.B."/>
            <person name="Antony C.Paul."/>
            <person name="Liu D."/>
            <person name="Belitz A."/>
            <person name="Weber M."/>
        </authorList>
    </citation>
    <scope>NUCLEOTIDE SEQUENCE [LARGE SCALE GENOMIC DNA]</scope>
    <source>
        <strain evidence="6">G_D</strain>
    </source>
</reference>
<dbReference type="Pfam" id="PF03109">
    <property type="entry name" value="ABC1"/>
    <property type="match status" value="1"/>
</dbReference>
<dbReference type="STRING" id="1818881.A3196_11600"/>
<keyword evidence="3" id="KW-0547">Nucleotide-binding</keyword>
<evidence type="ECO:0000256" key="3">
    <source>
        <dbReference type="ARBA" id="ARBA00022741"/>
    </source>
</evidence>
<evidence type="ECO:0000256" key="4">
    <source>
        <dbReference type="ARBA" id="ARBA00022840"/>
    </source>
</evidence>
<evidence type="ECO:0000313" key="6">
    <source>
        <dbReference type="EMBL" id="ODB97348.1"/>
    </source>
</evidence>
<evidence type="ECO:0000259" key="5">
    <source>
        <dbReference type="Pfam" id="PF03109"/>
    </source>
</evidence>
<dbReference type="PANTHER" id="PTHR43851:SF3">
    <property type="entry name" value="COENZYME Q8"/>
    <property type="match status" value="1"/>
</dbReference>
<dbReference type="AlphaFoldDB" id="A0A1E2URE9"/>
<keyword evidence="7" id="KW-1185">Reference proteome</keyword>
<dbReference type="InterPro" id="IPR011009">
    <property type="entry name" value="Kinase-like_dom_sf"/>
</dbReference>
<dbReference type="GO" id="GO:0005524">
    <property type="term" value="F:ATP binding"/>
    <property type="evidence" value="ECO:0007669"/>
    <property type="project" value="UniProtKB-KW"/>
</dbReference>